<keyword evidence="1" id="KW-0479">Metal-binding</keyword>
<evidence type="ECO:0000259" key="3">
    <source>
        <dbReference type="PROSITE" id="PS50158"/>
    </source>
</evidence>
<feature type="compositionally biased region" description="Basic and acidic residues" evidence="2">
    <location>
        <begin position="500"/>
        <end position="510"/>
    </location>
</feature>
<accession>A0A3N4LW96</accession>
<dbReference type="InParanoid" id="A0A3N4LW96"/>
<feature type="compositionally biased region" description="Acidic residues" evidence="2">
    <location>
        <begin position="293"/>
        <end position="312"/>
    </location>
</feature>
<evidence type="ECO:0000256" key="2">
    <source>
        <dbReference type="SAM" id="MobiDB-lite"/>
    </source>
</evidence>
<dbReference type="InterPro" id="IPR036875">
    <property type="entry name" value="Znf_CCHC_sf"/>
</dbReference>
<dbReference type="SMART" id="SM00343">
    <property type="entry name" value="ZnF_C2HC"/>
    <property type="match status" value="1"/>
</dbReference>
<keyword evidence="5" id="KW-1185">Reference proteome</keyword>
<evidence type="ECO:0000313" key="4">
    <source>
        <dbReference type="EMBL" id="RPB22305.1"/>
    </source>
</evidence>
<feature type="region of interest" description="Disordered" evidence="2">
    <location>
        <begin position="433"/>
        <end position="510"/>
    </location>
</feature>
<keyword evidence="1" id="KW-0863">Zinc-finger</keyword>
<dbReference type="Proteomes" id="UP000267821">
    <property type="component" value="Unassembled WGS sequence"/>
</dbReference>
<feature type="compositionally biased region" description="Basic and acidic residues" evidence="2">
    <location>
        <begin position="244"/>
        <end position="260"/>
    </location>
</feature>
<dbReference type="EMBL" id="ML121553">
    <property type="protein sequence ID" value="RPB22305.1"/>
    <property type="molecule type" value="Genomic_DNA"/>
</dbReference>
<feature type="domain" description="CCHC-type" evidence="3">
    <location>
        <begin position="810"/>
        <end position="823"/>
    </location>
</feature>
<gene>
    <name evidence="4" type="ORF">L211DRAFT_850848</name>
</gene>
<reference evidence="4 5" key="1">
    <citation type="journal article" date="2018" name="Nat. Ecol. Evol.">
        <title>Pezizomycetes genomes reveal the molecular basis of ectomycorrhizal truffle lifestyle.</title>
        <authorList>
            <person name="Murat C."/>
            <person name="Payen T."/>
            <person name="Noel B."/>
            <person name="Kuo A."/>
            <person name="Morin E."/>
            <person name="Chen J."/>
            <person name="Kohler A."/>
            <person name="Krizsan K."/>
            <person name="Balestrini R."/>
            <person name="Da Silva C."/>
            <person name="Montanini B."/>
            <person name="Hainaut M."/>
            <person name="Levati E."/>
            <person name="Barry K.W."/>
            <person name="Belfiori B."/>
            <person name="Cichocki N."/>
            <person name="Clum A."/>
            <person name="Dockter R.B."/>
            <person name="Fauchery L."/>
            <person name="Guy J."/>
            <person name="Iotti M."/>
            <person name="Le Tacon F."/>
            <person name="Lindquist E.A."/>
            <person name="Lipzen A."/>
            <person name="Malagnac F."/>
            <person name="Mello A."/>
            <person name="Molinier V."/>
            <person name="Miyauchi S."/>
            <person name="Poulain J."/>
            <person name="Riccioni C."/>
            <person name="Rubini A."/>
            <person name="Sitrit Y."/>
            <person name="Splivallo R."/>
            <person name="Traeger S."/>
            <person name="Wang M."/>
            <person name="Zifcakova L."/>
            <person name="Wipf D."/>
            <person name="Zambonelli A."/>
            <person name="Paolocci F."/>
            <person name="Nowrousian M."/>
            <person name="Ottonello S."/>
            <person name="Baldrian P."/>
            <person name="Spatafora J.W."/>
            <person name="Henrissat B."/>
            <person name="Nagy L.G."/>
            <person name="Aury J.M."/>
            <person name="Wincker P."/>
            <person name="Grigoriev I.V."/>
            <person name="Bonfante P."/>
            <person name="Martin F.M."/>
        </authorList>
    </citation>
    <scope>NUCLEOTIDE SEQUENCE [LARGE SCALE GENOMIC DNA]</scope>
    <source>
        <strain evidence="4 5">ATCC MYA-4762</strain>
    </source>
</reference>
<feature type="region of interest" description="Disordered" evidence="2">
    <location>
        <begin position="109"/>
        <end position="137"/>
    </location>
</feature>
<dbReference type="SUPFAM" id="SSF57756">
    <property type="entry name" value="Retrovirus zinc finger-like domains"/>
    <property type="match status" value="1"/>
</dbReference>
<evidence type="ECO:0000313" key="5">
    <source>
        <dbReference type="Proteomes" id="UP000267821"/>
    </source>
</evidence>
<feature type="compositionally biased region" description="Basic and acidic residues" evidence="2">
    <location>
        <begin position="446"/>
        <end position="493"/>
    </location>
</feature>
<proteinExistence type="predicted"/>
<evidence type="ECO:0000256" key="1">
    <source>
        <dbReference type="PROSITE-ProRule" id="PRU00047"/>
    </source>
</evidence>
<organism evidence="4 5">
    <name type="scientific">Terfezia boudieri ATCC MYA-4762</name>
    <dbReference type="NCBI Taxonomy" id="1051890"/>
    <lineage>
        <taxon>Eukaryota</taxon>
        <taxon>Fungi</taxon>
        <taxon>Dikarya</taxon>
        <taxon>Ascomycota</taxon>
        <taxon>Pezizomycotina</taxon>
        <taxon>Pezizomycetes</taxon>
        <taxon>Pezizales</taxon>
        <taxon>Pezizaceae</taxon>
        <taxon>Terfezia</taxon>
    </lineage>
</organism>
<feature type="region of interest" description="Disordered" evidence="2">
    <location>
        <begin position="274"/>
        <end position="317"/>
    </location>
</feature>
<sequence>MSQLEKENREEEEVIRVVDGSMAERAIEILTRGVMIQDGSVNGLLEEFDFEHLQKETEAGVEETIVVKARRPDGTTVEGFWGTTWTLTTPKSKRRGLEAGTPVERAEMEGIEEQEEGESENETMKKRSARKRKGKKAGGVVSLKDLEEQAGLGLVEPAVPRAFTEVATNLFGQAPPAWKLDDSQKEWNKEGTQKMIAWADKMEVPDSMEADMAESSAATGENRMEGEELRKWAEANPLIIKFTPSEKEKERREGREELNKSKHVVPELTVEQMEEMTREKVEGGGSGGKEAREEEEEDEEMEGEEEEEEGEEETRWNGIWDNREIVSILHCIVNNGKVVEQIAGLKPKERSYRSTRDAETARDQIRASGRVIEGNWWLDGDESGKGGWKDLSESALARGNMEFIKLVTAAERIWRENKAGINRGKEAVGIASGLLGSGDNKPGSTGKEDAEAQKGRVEEERRKQEEVKKVERQRKEAEVRKREEERNKVEAERLAAQSRSVRESQERAREECEASIRELVGKDKSRMKAHELIEVGQKLREAEEMKRKVEKEMASPVESSVGKTRQVVAGEVFKVVRVVMGHMQPIDTKGKKEFEEAVGKVNNMLRMKGLTEGVTPWTVMASAGNGEFGDESTWEVKKVKKEVDPLTVTGEVGKALVAVFGRTGDILNVWLEDKSSVRLMVPSAPMKVSRGRKGLGEAIQEENKEVKLAKRFPKLWGAARMTGFTFDMADNEEAKKVIRNGLVWEGQKRKVAYFEQKMPQQRGQQTVQRQGGFGQQTVQRQGGFGQQTAQRHGGFKHPLRPMERWSRVECHNCGGAGHMRRDCSSISRAAANKITRKGGPAGAGAEQKRSKIVDEEGFELVEKRNKGGKVGQGEEKEEWVVGNEKGALGIKSDWEADREGSTLGPSCW</sequence>
<dbReference type="Pfam" id="PF00098">
    <property type="entry name" value="zf-CCHC"/>
    <property type="match status" value="1"/>
</dbReference>
<keyword evidence="1" id="KW-0862">Zinc</keyword>
<feature type="compositionally biased region" description="Basic residues" evidence="2">
    <location>
        <begin position="126"/>
        <end position="136"/>
    </location>
</feature>
<dbReference type="GO" id="GO:0008270">
    <property type="term" value="F:zinc ion binding"/>
    <property type="evidence" value="ECO:0007669"/>
    <property type="project" value="UniProtKB-KW"/>
</dbReference>
<dbReference type="AlphaFoldDB" id="A0A3N4LW96"/>
<dbReference type="PROSITE" id="PS50158">
    <property type="entry name" value="ZF_CCHC"/>
    <property type="match status" value="1"/>
</dbReference>
<feature type="region of interest" description="Disordered" evidence="2">
    <location>
        <begin position="243"/>
        <end position="262"/>
    </location>
</feature>
<dbReference type="GO" id="GO:0003676">
    <property type="term" value="F:nucleic acid binding"/>
    <property type="evidence" value="ECO:0007669"/>
    <property type="project" value="InterPro"/>
</dbReference>
<dbReference type="InterPro" id="IPR001878">
    <property type="entry name" value="Znf_CCHC"/>
</dbReference>
<protein>
    <recommendedName>
        <fullName evidence="3">CCHC-type domain-containing protein</fullName>
    </recommendedName>
</protein>
<feature type="compositionally biased region" description="Acidic residues" evidence="2">
    <location>
        <begin position="109"/>
        <end position="121"/>
    </location>
</feature>
<name>A0A3N4LW96_9PEZI</name>